<organism evidence="5">
    <name type="scientific">Eiseniibacteriota bacterium</name>
    <dbReference type="NCBI Taxonomy" id="2212470"/>
    <lineage>
        <taxon>Bacteria</taxon>
        <taxon>Candidatus Eiseniibacteriota</taxon>
    </lineage>
</organism>
<keyword evidence="2" id="KW-0378">Hydrolase</keyword>
<name>A0A7V2AV18_UNCEI</name>
<comment type="similarity">
    <text evidence="1">Belongs to the glycosyl hydrolase 32 family.</text>
</comment>
<dbReference type="InterPro" id="IPR023296">
    <property type="entry name" value="Glyco_hydro_beta-prop_sf"/>
</dbReference>
<evidence type="ECO:0000256" key="1">
    <source>
        <dbReference type="ARBA" id="ARBA00009902"/>
    </source>
</evidence>
<dbReference type="Proteomes" id="UP000886069">
    <property type="component" value="Unassembled WGS sequence"/>
</dbReference>
<keyword evidence="3" id="KW-0326">Glycosidase</keyword>
<accession>A0A7V2AV18</accession>
<comment type="caution">
    <text evidence="5">The sequence shown here is derived from an EMBL/GenBank/DDBJ whole genome shotgun (WGS) entry which is preliminary data.</text>
</comment>
<evidence type="ECO:0000256" key="2">
    <source>
        <dbReference type="ARBA" id="ARBA00022801"/>
    </source>
</evidence>
<proteinExistence type="inferred from homology"/>
<dbReference type="GO" id="GO:0016798">
    <property type="term" value="F:hydrolase activity, acting on glycosyl bonds"/>
    <property type="evidence" value="ECO:0007669"/>
    <property type="project" value="UniProtKB-KW"/>
</dbReference>
<gene>
    <name evidence="5" type="ORF">ENO08_05145</name>
</gene>
<reference evidence="5" key="1">
    <citation type="journal article" date="2020" name="mSystems">
        <title>Genome- and Community-Level Interaction Insights into Carbon Utilization and Element Cycling Functions of Hydrothermarchaeota in Hydrothermal Sediment.</title>
        <authorList>
            <person name="Zhou Z."/>
            <person name="Liu Y."/>
            <person name="Xu W."/>
            <person name="Pan J."/>
            <person name="Luo Z.H."/>
            <person name="Li M."/>
        </authorList>
    </citation>
    <scope>NUCLEOTIDE SEQUENCE [LARGE SCALE GENOMIC DNA]</scope>
    <source>
        <strain evidence="5">SpSt-1233</strain>
    </source>
</reference>
<dbReference type="AlphaFoldDB" id="A0A7V2AV18"/>
<dbReference type="Gene3D" id="2.115.10.20">
    <property type="entry name" value="Glycosyl hydrolase domain, family 43"/>
    <property type="match status" value="2"/>
</dbReference>
<dbReference type="Pfam" id="PF00251">
    <property type="entry name" value="Glyco_hydro_32N"/>
    <property type="match status" value="1"/>
</dbReference>
<feature type="domain" description="Glycosyl hydrolase family 32 N-terminal" evidence="4">
    <location>
        <begin position="36"/>
        <end position="202"/>
    </location>
</feature>
<protein>
    <recommendedName>
        <fullName evidence="4">Glycosyl hydrolase family 32 N-terminal domain-containing protein</fullName>
    </recommendedName>
</protein>
<dbReference type="SUPFAM" id="SSF75005">
    <property type="entry name" value="Arabinanase/levansucrase/invertase"/>
    <property type="match status" value="1"/>
</dbReference>
<feature type="non-terminal residue" evidence="5">
    <location>
        <position position="364"/>
    </location>
</feature>
<evidence type="ECO:0000313" key="5">
    <source>
        <dbReference type="EMBL" id="HER43825.1"/>
    </source>
</evidence>
<evidence type="ECO:0000256" key="3">
    <source>
        <dbReference type="ARBA" id="ARBA00023295"/>
    </source>
</evidence>
<dbReference type="EMBL" id="DSEC01000361">
    <property type="protein sequence ID" value="HER43825.1"/>
    <property type="molecule type" value="Genomic_DNA"/>
</dbReference>
<evidence type="ECO:0000259" key="4">
    <source>
        <dbReference type="Pfam" id="PF00251"/>
    </source>
</evidence>
<sequence length="364" mass="41373">MAAAILAPRPIAAGTAFDFEQPVLVDPGFTIKDHSLVYRESRYHIYYIRGDERSFGHASSPDLKHWTLHDTILYTGPESWDERMIWAPFIVDTRNVLGYDLMYYTGVNNRIAQRVCLALGTSPQSWYKAPVDLFVPFHGDTSWIAWSEDAWSNYRDPHFFDDGGYHYLINTAWTKDNLGAIALARSEDYFNWTDAGPLYVHNSWHVLESANLIVRNGRYHLFFTEETIGGVSYMFSDSLTSGWDITKRAIIDNGAAPEFHQVNSDKYLFSRHSSYLAPSGEKISTIKIDTLAFHEGFVRIDFTNYLADDWTVLSGNAFTRQPIFGDNPSYRGEEPGSIGFEGNWWIGTYECFNGPLSNTLPGAT</sequence>
<dbReference type="InterPro" id="IPR013148">
    <property type="entry name" value="Glyco_hydro_32_N"/>
</dbReference>